<dbReference type="Proteomes" id="UP001500236">
    <property type="component" value="Unassembled WGS sequence"/>
</dbReference>
<feature type="domain" description="Amidohydrolase 3" evidence="1">
    <location>
        <begin position="53"/>
        <end position="536"/>
    </location>
</feature>
<dbReference type="SUPFAM" id="SSF51556">
    <property type="entry name" value="Metallo-dependent hydrolases"/>
    <property type="match status" value="1"/>
</dbReference>
<dbReference type="RefSeq" id="WP_344681908.1">
    <property type="nucleotide sequence ID" value="NZ_BAAAVT010000012.1"/>
</dbReference>
<proteinExistence type="predicted"/>
<accession>A0ABP6M0Y6</accession>
<dbReference type="Pfam" id="PF07969">
    <property type="entry name" value="Amidohydro_3"/>
    <property type="match status" value="1"/>
</dbReference>
<dbReference type="CDD" id="cd01300">
    <property type="entry name" value="YtcJ_like"/>
    <property type="match status" value="1"/>
</dbReference>
<protein>
    <submittedName>
        <fullName evidence="2">Amidohydrolase</fullName>
    </submittedName>
</protein>
<reference evidence="3" key="1">
    <citation type="journal article" date="2019" name="Int. J. Syst. Evol. Microbiol.">
        <title>The Global Catalogue of Microorganisms (GCM) 10K type strain sequencing project: providing services to taxonomists for standard genome sequencing and annotation.</title>
        <authorList>
            <consortium name="The Broad Institute Genomics Platform"/>
            <consortium name="The Broad Institute Genome Sequencing Center for Infectious Disease"/>
            <person name="Wu L."/>
            <person name="Ma J."/>
        </authorList>
    </citation>
    <scope>NUCLEOTIDE SEQUENCE [LARGE SCALE GENOMIC DNA]</scope>
    <source>
        <strain evidence="3">JCM 14309</strain>
    </source>
</reference>
<organism evidence="2 3">
    <name type="scientific">Nesterenkonia aethiopica</name>
    <dbReference type="NCBI Taxonomy" id="269144"/>
    <lineage>
        <taxon>Bacteria</taxon>
        <taxon>Bacillati</taxon>
        <taxon>Actinomycetota</taxon>
        <taxon>Actinomycetes</taxon>
        <taxon>Micrococcales</taxon>
        <taxon>Micrococcaceae</taxon>
        <taxon>Nesterenkonia</taxon>
    </lineage>
</organism>
<dbReference type="SUPFAM" id="SSF51338">
    <property type="entry name" value="Composite domain of metallo-dependent hydrolases"/>
    <property type="match status" value="1"/>
</dbReference>
<dbReference type="PANTHER" id="PTHR22642">
    <property type="entry name" value="IMIDAZOLONEPROPIONASE"/>
    <property type="match status" value="1"/>
</dbReference>
<comment type="caution">
    <text evidence="2">The sequence shown here is derived from an EMBL/GenBank/DDBJ whole genome shotgun (WGS) entry which is preliminary data.</text>
</comment>
<dbReference type="Gene3D" id="2.30.40.10">
    <property type="entry name" value="Urease, subunit C, domain 1"/>
    <property type="match status" value="1"/>
</dbReference>
<sequence length="543" mass="57854">MVELIIHNARIRTMTAASDAAIVADTAVAVADGMIHAVGGDAEILSHARDETRIVDAAGATLTPGLIDSHCHPVLGCSATVGIDFGGMTDLESVRAAIAEEASRLGAGEWILGWNLDYKAFETAGIRGDHFDGVTGGRPLAVRFFDMHTGLANSVAMERSGVDGTETFADASEVVVDEDGTPTGELREIPAYSLVFDAVPQGPAEELAGMVQTKLLEMAASGVTGATIMDGDRKTLTTLQALEELPGGLPVRLQVALWHHPGDDDSAVAQRIALLSSSGRRFRVSMIKMFIDGVIDGGTAWLHQPDTHGESAEPFWPSVDRYAEVAEAYHRAGFQLATHSCGDAGVAHVTEVYSRLDPSAGSGAPHRIEHLETMTDHDVDSLVEAEVVASMQPLHMQWREAQGTDPWAARLGEERASRAWRVKDVLTAGGRIALGSDWPVAESDARLGLAWARLRRRPGHPESPVFEPAQRLTGVEALLGYTRWAAEALGRADLGTITPGSQADLALWVADPVETDPDELIATPVLLTTVAGEIIHHTQEVTS</sequence>
<keyword evidence="3" id="KW-1185">Reference proteome</keyword>
<dbReference type="InterPro" id="IPR032466">
    <property type="entry name" value="Metal_Hydrolase"/>
</dbReference>
<evidence type="ECO:0000313" key="3">
    <source>
        <dbReference type="Proteomes" id="UP001500236"/>
    </source>
</evidence>
<dbReference type="InterPro" id="IPR011059">
    <property type="entry name" value="Metal-dep_hydrolase_composite"/>
</dbReference>
<dbReference type="InterPro" id="IPR013108">
    <property type="entry name" value="Amidohydro_3"/>
</dbReference>
<dbReference type="EMBL" id="BAAAVT010000012">
    <property type="protein sequence ID" value="GAA3067153.1"/>
    <property type="molecule type" value="Genomic_DNA"/>
</dbReference>
<dbReference type="Gene3D" id="3.10.310.70">
    <property type="match status" value="1"/>
</dbReference>
<gene>
    <name evidence="2" type="ORF">GCM10010529_19900</name>
</gene>
<name>A0ABP6M0Y6_9MICC</name>
<dbReference type="InterPro" id="IPR033932">
    <property type="entry name" value="YtcJ-like"/>
</dbReference>
<dbReference type="PANTHER" id="PTHR22642:SF2">
    <property type="entry name" value="PROTEIN LONG AFTER FAR-RED 3"/>
    <property type="match status" value="1"/>
</dbReference>
<dbReference type="Gene3D" id="3.20.20.140">
    <property type="entry name" value="Metal-dependent hydrolases"/>
    <property type="match status" value="1"/>
</dbReference>
<evidence type="ECO:0000313" key="2">
    <source>
        <dbReference type="EMBL" id="GAA3067153.1"/>
    </source>
</evidence>
<evidence type="ECO:0000259" key="1">
    <source>
        <dbReference type="Pfam" id="PF07969"/>
    </source>
</evidence>